<evidence type="ECO:0000256" key="1">
    <source>
        <dbReference type="ARBA" id="ARBA00044755"/>
    </source>
</evidence>
<comment type="similarity">
    <text evidence="1">Belongs to the bactofilin family.</text>
</comment>
<evidence type="ECO:0000313" key="2">
    <source>
        <dbReference type="EMBL" id="MCM2680106.1"/>
    </source>
</evidence>
<protein>
    <submittedName>
        <fullName evidence="2">Polymer-forming cytoskeletal protein</fullName>
    </submittedName>
</protein>
<dbReference type="PANTHER" id="PTHR35024">
    <property type="entry name" value="HYPOTHETICAL CYTOSOLIC PROTEIN"/>
    <property type="match status" value="1"/>
</dbReference>
<dbReference type="EMBL" id="JAMQGP010000004">
    <property type="protein sequence ID" value="MCM2680106.1"/>
    <property type="molecule type" value="Genomic_DNA"/>
</dbReference>
<dbReference type="InterPro" id="IPR007607">
    <property type="entry name" value="BacA/B"/>
</dbReference>
<reference evidence="2 3" key="1">
    <citation type="journal article" date="2013" name="Antonie Van Leeuwenhoek">
        <title>Echinimonas agarilytica gen. nov., sp. nov., a new gammaproteobacterium isolated from the sea urchin Strongylocentrotus intermedius.</title>
        <authorList>
            <person name="Nedashkovskaya O.I."/>
            <person name="Stenkova A.M."/>
            <person name="Zhukova N.V."/>
            <person name="Van Trappen S."/>
            <person name="Lee J.S."/>
            <person name="Kim S.B."/>
        </authorList>
    </citation>
    <scope>NUCLEOTIDE SEQUENCE [LARGE SCALE GENOMIC DNA]</scope>
    <source>
        <strain evidence="2 3">KMM 6351</strain>
    </source>
</reference>
<dbReference type="RefSeq" id="WP_251261743.1">
    <property type="nucleotide sequence ID" value="NZ_JAMQGP010000004.1"/>
</dbReference>
<dbReference type="Proteomes" id="UP001165393">
    <property type="component" value="Unassembled WGS sequence"/>
</dbReference>
<accession>A0AA41W822</accession>
<dbReference type="PANTHER" id="PTHR35024:SF4">
    <property type="entry name" value="POLYMER-FORMING CYTOSKELETAL PROTEIN"/>
    <property type="match status" value="1"/>
</dbReference>
<name>A0AA41W822_9GAMM</name>
<sequence length="118" mass="12060">MIAAGTCVDGTLELSCNLHVEGEVKGQVSCLGTITIGKKGKASGEVKAGRMIVSGEFDGDCHSGSFEITKSGTAAGNVYAREMIIAKGGHFNGNCSDLGAESPFDVTELHPAPEEVAS</sequence>
<keyword evidence="3" id="KW-1185">Reference proteome</keyword>
<dbReference type="AlphaFoldDB" id="A0AA41W822"/>
<evidence type="ECO:0000313" key="3">
    <source>
        <dbReference type="Proteomes" id="UP001165393"/>
    </source>
</evidence>
<proteinExistence type="inferred from homology"/>
<gene>
    <name evidence="2" type="ORF">NAF29_10565</name>
</gene>
<dbReference type="Pfam" id="PF04519">
    <property type="entry name" value="Bactofilin"/>
    <property type="match status" value="1"/>
</dbReference>
<comment type="caution">
    <text evidence="2">The sequence shown here is derived from an EMBL/GenBank/DDBJ whole genome shotgun (WGS) entry which is preliminary data.</text>
</comment>
<organism evidence="2 3">
    <name type="scientific">Echinimonas agarilytica</name>
    <dbReference type="NCBI Taxonomy" id="1215918"/>
    <lineage>
        <taxon>Bacteria</taxon>
        <taxon>Pseudomonadati</taxon>
        <taxon>Pseudomonadota</taxon>
        <taxon>Gammaproteobacteria</taxon>
        <taxon>Alteromonadales</taxon>
        <taxon>Echinimonadaceae</taxon>
        <taxon>Echinimonas</taxon>
    </lineage>
</organism>